<evidence type="ECO:0000313" key="3">
    <source>
        <dbReference type="Proteomes" id="UP000000768"/>
    </source>
</evidence>
<dbReference type="Gramene" id="OQU85965">
    <property type="protein sequence ID" value="OQU85965"/>
    <property type="gene ID" value="SORBI_3004G347866"/>
</dbReference>
<evidence type="ECO:0000313" key="2">
    <source>
        <dbReference type="EMBL" id="OQU85965.1"/>
    </source>
</evidence>
<dbReference type="Gramene" id="OQU85966">
    <property type="protein sequence ID" value="OQU85966"/>
    <property type="gene ID" value="SORBI_3004G347866"/>
</dbReference>
<dbReference type="EMBL" id="CM000763">
    <property type="protein sequence ID" value="OQU85965.1"/>
    <property type="molecule type" value="Genomic_DNA"/>
</dbReference>
<feature type="region of interest" description="Disordered" evidence="1">
    <location>
        <begin position="1"/>
        <end position="22"/>
    </location>
</feature>
<protein>
    <submittedName>
        <fullName evidence="2">Uncharacterized protein</fullName>
    </submittedName>
</protein>
<reference evidence="3" key="3">
    <citation type="journal article" date="2018" name="Plant J.">
        <title>The Sorghum bicolor reference genome: improved assembly, gene annotations, a transcriptome atlas, and signatures of genome organization.</title>
        <authorList>
            <person name="McCormick R.F."/>
            <person name="Truong S.K."/>
            <person name="Sreedasyam A."/>
            <person name="Jenkins J."/>
            <person name="Shu S."/>
            <person name="Sims D."/>
            <person name="Kennedy M."/>
            <person name="Amirebrahimi M."/>
            <person name="Weers B.D."/>
            <person name="McKinley B."/>
            <person name="Mattison A."/>
            <person name="Morishige D.T."/>
            <person name="Grimwood J."/>
            <person name="Schmutz J."/>
            <person name="Mullet J.E."/>
        </authorList>
    </citation>
    <scope>NUCLEOTIDE SEQUENCE [LARGE SCALE GENOMIC DNA]</scope>
    <source>
        <strain evidence="3">cv. BTx623</strain>
    </source>
</reference>
<dbReference type="InParanoid" id="A0A1Z5RRA4"/>
<name>A0A1Z5RRA4_SORBI</name>
<proteinExistence type="predicted"/>
<sequence length="119" mass="12329">MRPVAVAVGGPAGRPAPSLWHGRRVQTQRRGNLMHPAGLGAAGGRSSILKQEAQAGSWPSSSQCKCKCNPAMGARDDKGTPCACLRSGTSPKLGWAWVRVRVRDMPPAGTCAIAVASAL</sequence>
<keyword evidence="3" id="KW-1185">Reference proteome</keyword>
<dbReference type="AlphaFoldDB" id="A0A1Z5RRA4"/>
<evidence type="ECO:0000256" key="1">
    <source>
        <dbReference type="SAM" id="MobiDB-lite"/>
    </source>
</evidence>
<feature type="compositionally biased region" description="Low complexity" evidence="1">
    <location>
        <begin position="1"/>
        <end position="17"/>
    </location>
</feature>
<organism evidence="2 3">
    <name type="scientific">Sorghum bicolor</name>
    <name type="common">Sorghum</name>
    <name type="synonym">Sorghum vulgare</name>
    <dbReference type="NCBI Taxonomy" id="4558"/>
    <lineage>
        <taxon>Eukaryota</taxon>
        <taxon>Viridiplantae</taxon>
        <taxon>Streptophyta</taxon>
        <taxon>Embryophyta</taxon>
        <taxon>Tracheophyta</taxon>
        <taxon>Spermatophyta</taxon>
        <taxon>Magnoliopsida</taxon>
        <taxon>Liliopsida</taxon>
        <taxon>Poales</taxon>
        <taxon>Poaceae</taxon>
        <taxon>PACMAD clade</taxon>
        <taxon>Panicoideae</taxon>
        <taxon>Andropogonodae</taxon>
        <taxon>Andropogoneae</taxon>
        <taxon>Sorghinae</taxon>
        <taxon>Sorghum</taxon>
    </lineage>
</organism>
<dbReference type="Proteomes" id="UP000000768">
    <property type="component" value="Chromosome 4"/>
</dbReference>
<dbReference type="EMBL" id="CM000763">
    <property type="protein sequence ID" value="OQU85966.1"/>
    <property type="molecule type" value="Genomic_DNA"/>
</dbReference>
<gene>
    <name evidence="2" type="ORF">SORBI_3004G347866</name>
</gene>
<accession>A0A1Z5RRA4</accession>
<reference evidence="2" key="2">
    <citation type="submission" date="2017-02" db="EMBL/GenBank/DDBJ databases">
        <title>WGS assembly of Sorghum bicolor.</title>
        <authorList>
            <person name="Paterson A."/>
            <person name="Mullet J."/>
            <person name="Bowers J."/>
            <person name="Bruggmann R."/>
            <person name="Dubchak I."/>
            <person name="Grimwood J."/>
            <person name="Gundlach H."/>
            <person name="Haberer G."/>
            <person name="Hellsten U."/>
            <person name="Mitros T."/>
            <person name="Poliakov A."/>
            <person name="Schmutz J."/>
            <person name="Spannagl M."/>
            <person name="Tang H."/>
            <person name="Wang X."/>
            <person name="Wicker T."/>
            <person name="Bharti A."/>
            <person name="Chapman J."/>
            <person name="Feltus F."/>
            <person name="Gowik U."/>
            <person name="Grigoriev I."/>
            <person name="Lyons E."/>
            <person name="Maher C."/>
            <person name="Martis M."/>
            <person name="Narechania A."/>
            <person name="Otillar R."/>
            <person name="Penning B."/>
            <person name="Salamov A."/>
            <person name="Wang Y."/>
            <person name="Zhang L."/>
            <person name="Carpita N."/>
            <person name="Freeling M."/>
            <person name="Gingle A."/>
            <person name="Hash C."/>
            <person name="Keller B."/>
            <person name="Klein P."/>
            <person name="Kresovich S."/>
            <person name="Mccann M."/>
            <person name="Ming R."/>
            <person name="Peterson D."/>
            <person name="Rahman M."/>
            <person name="Ware D."/>
            <person name="Westhoff P."/>
            <person name="Mayer K."/>
            <person name="Messing J."/>
            <person name="Sims D."/>
            <person name="Jenkins J."/>
            <person name="Shu S."/>
            <person name="Rokhsar D."/>
        </authorList>
    </citation>
    <scope>NUCLEOTIDE SEQUENCE</scope>
</reference>
<reference evidence="2 3" key="1">
    <citation type="journal article" date="2009" name="Nature">
        <title>The Sorghum bicolor genome and the diversification of grasses.</title>
        <authorList>
            <person name="Paterson A.H."/>
            <person name="Bowers J.E."/>
            <person name="Bruggmann R."/>
            <person name="Dubchak I."/>
            <person name="Grimwood J."/>
            <person name="Gundlach H."/>
            <person name="Haberer G."/>
            <person name="Hellsten U."/>
            <person name="Mitros T."/>
            <person name="Poliakov A."/>
            <person name="Schmutz J."/>
            <person name="Spannagl M."/>
            <person name="Tang H."/>
            <person name="Wang X."/>
            <person name="Wicker T."/>
            <person name="Bharti A.K."/>
            <person name="Chapman J."/>
            <person name="Feltus F.A."/>
            <person name="Gowik U."/>
            <person name="Grigoriev I.V."/>
            <person name="Lyons E."/>
            <person name="Maher C.A."/>
            <person name="Martis M."/>
            <person name="Narechania A."/>
            <person name="Otillar R.P."/>
            <person name="Penning B.W."/>
            <person name="Salamov A.A."/>
            <person name="Wang Y."/>
            <person name="Zhang L."/>
            <person name="Carpita N.C."/>
            <person name="Freeling M."/>
            <person name="Gingle A.R."/>
            <person name="Hash C.T."/>
            <person name="Keller B."/>
            <person name="Klein P."/>
            <person name="Kresovich S."/>
            <person name="McCann M.C."/>
            <person name="Ming R."/>
            <person name="Peterson D.G."/>
            <person name="Mehboob-ur-Rahman"/>
            <person name="Ware D."/>
            <person name="Westhoff P."/>
            <person name="Mayer K.F."/>
            <person name="Messing J."/>
            <person name="Rokhsar D.S."/>
        </authorList>
    </citation>
    <scope>NUCLEOTIDE SEQUENCE [LARGE SCALE GENOMIC DNA]</scope>
    <source>
        <strain evidence="3">cv. BTx623</strain>
    </source>
</reference>